<dbReference type="Pfam" id="PF05378">
    <property type="entry name" value="Hydant_A_N"/>
    <property type="match status" value="1"/>
</dbReference>
<dbReference type="InterPro" id="IPR003692">
    <property type="entry name" value="Hydantoinase_B"/>
</dbReference>
<dbReference type="InterPro" id="IPR045079">
    <property type="entry name" value="Oxoprolinase-like"/>
</dbReference>
<dbReference type="InterPro" id="IPR002821">
    <property type="entry name" value="Hydantoinase_A"/>
</dbReference>
<evidence type="ECO:0000259" key="4">
    <source>
        <dbReference type="Pfam" id="PF05378"/>
    </source>
</evidence>
<gene>
    <name evidence="6" type="ORF">SAMN06296036_11883</name>
</gene>
<dbReference type="STRING" id="1513793.SAMN06296036_11883"/>
<dbReference type="InterPro" id="IPR009288">
    <property type="entry name" value="AIG2-like_dom"/>
</dbReference>
<proteinExistence type="inferred from homology"/>
<dbReference type="GO" id="GO:0017168">
    <property type="term" value="F:5-oxoprolinase (ATP-hydrolyzing) activity"/>
    <property type="evidence" value="ECO:0007669"/>
    <property type="project" value="TreeGrafter"/>
</dbReference>
<evidence type="ECO:0000259" key="2">
    <source>
        <dbReference type="Pfam" id="PF01968"/>
    </source>
</evidence>
<dbReference type="Gene3D" id="3.10.490.10">
    <property type="entry name" value="Gamma-glutamyl cyclotransferase-like"/>
    <property type="match status" value="1"/>
</dbReference>
<dbReference type="SUPFAM" id="SSF110857">
    <property type="entry name" value="Gamma-glutamyl cyclotransferase-like"/>
    <property type="match status" value="1"/>
</dbReference>
<evidence type="ECO:0000313" key="7">
    <source>
        <dbReference type="Proteomes" id="UP000192907"/>
    </source>
</evidence>
<dbReference type="PANTHER" id="PTHR11365:SF23">
    <property type="entry name" value="HYPOTHETICAL 5-OXOPROLINASE (EUROFUNG)-RELATED"/>
    <property type="match status" value="1"/>
</dbReference>
<organism evidence="6 7">
    <name type="scientific">Pseudobacteriovorax antillogorgiicola</name>
    <dbReference type="NCBI Taxonomy" id="1513793"/>
    <lineage>
        <taxon>Bacteria</taxon>
        <taxon>Pseudomonadati</taxon>
        <taxon>Bdellovibrionota</taxon>
        <taxon>Oligoflexia</taxon>
        <taxon>Oligoflexales</taxon>
        <taxon>Pseudobacteriovoracaceae</taxon>
        <taxon>Pseudobacteriovorax</taxon>
    </lineage>
</organism>
<dbReference type="InterPro" id="IPR036568">
    <property type="entry name" value="GGCT-like_sf"/>
</dbReference>
<dbReference type="Pfam" id="PF02538">
    <property type="entry name" value="Hydantoinase_B"/>
    <property type="match status" value="1"/>
</dbReference>
<dbReference type="Pfam" id="PF01968">
    <property type="entry name" value="Hydantoinase_A"/>
    <property type="match status" value="1"/>
</dbReference>
<evidence type="ECO:0000259" key="5">
    <source>
        <dbReference type="Pfam" id="PF06094"/>
    </source>
</evidence>
<dbReference type="InterPro" id="IPR013024">
    <property type="entry name" value="GGCT-like"/>
</dbReference>
<reference evidence="7" key="1">
    <citation type="submission" date="2017-04" db="EMBL/GenBank/DDBJ databases">
        <authorList>
            <person name="Varghese N."/>
            <person name="Submissions S."/>
        </authorList>
    </citation>
    <scope>NUCLEOTIDE SEQUENCE [LARGE SCALE GENOMIC DNA]</scope>
    <source>
        <strain evidence="7">RKEM611</strain>
    </source>
</reference>
<dbReference type="GO" id="GO:0006749">
    <property type="term" value="P:glutathione metabolic process"/>
    <property type="evidence" value="ECO:0007669"/>
    <property type="project" value="TreeGrafter"/>
</dbReference>
<dbReference type="EMBL" id="FWZT01000018">
    <property type="protein sequence ID" value="SMF57020.1"/>
    <property type="molecule type" value="Genomic_DNA"/>
</dbReference>
<keyword evidence="7" id="KW-1185">Reference proteome</keyword>
<accession>A0A1Y6CCX8</accession>
<dbReference type="Proteomes" id="UP000192907">
    <property type="component" value="Unassembled WGS sequence"/>
</dbReference>
<dbReference type="CDD" id="cd06661">
    <property type="entry name" value="GGCT_like"/>
    <property type="match status" value="1"/>
</dbReference>
<comment type="similarity">
    <text evidence="1">Belongs to the oxoprolinase family.</text>
</comment>
<evidence type="ECO:0000313" key="6">
    <source>
        <dbReference type="EMBL" id="SMF57020.1"/>
    </source>
</evidence>
<feature type="domain" description="Gamma-glutamylcyclotransferase AIG2-like" evidence="5">
    <location>
        <begin position="1156"/>
        <end position="1273"/>
    </location>
</feature>
<feature type="domain" description="Hydantoinase A/oxoprolinase" evidence="2">
    <location>
        <begin position="206"/>
        <end position="484"/>
    </location>
</feature>
<sequence>MDVREAGPKGWRVFADRGGTFTDLVAIDPDGHIQVQKLLSQSDHYEDPILEGISRLTSSFESRAQLIELAVGTTVATNAFLERKGKSCALVTTLGFRDILEIRGQNRADLFALQIDKPQALCDTVTEVPERILSDGSVEQALNMNLARFELSRLRDMGYESLAISLMNASQNPAHELALGELARDMGFKHVALGHQLAKLDKYVLRTETAVFDAYLTPVVRKYTAKLCEQTESQKVFFMQSHGGLCQSSQLTGPHALLSGPAGGLIASIKSCQAHGYEKVITFDMGGTSTDVAIYSGNYTYDHEPKFHGYQIQVPMLDIHTVAAGGGSILKFDGERFQVGPESAGADPGPACYRKGGPLTVTDANLFLKRIRAEHFPKIFGPSQDQSLDEQIVAQKFSQLSQELNLPAEDIAKGFLDVAVETMVRAIKSISIRKGHDPQDFVLCCFGGAGAQLACPVAERLGIKKVFIHPLSSVLSAFGMSLADEKSQLRDLVDQPLHSLSDEDFHQLTRKLSKHVSNGMISQNLKPSFIFHLKLQGSETIFDVAANDPKEASQFFSQNYTRIFGLEADAEKIILESLSVEMSSQSRAYWFKQDFPASPLAYGPCNITLPNSSLFLDEGWTGKQERSGEWLLQQAQNRHVIERPEAVELEIFYQKFQSLAEEMGSVLRLTGFSVNIRERLDFSCAVFTASGELIANAPHIPVHLGSMGECLKVVVQKFAHNAKPGDSFISNSPLFGGTHLPDITVMTPVFWQGKIVNWLASRGHHADVGGSSPGSMPALSKSLSEEGVVIEPQYLVREGKFLGSKILELLTMGSMPARKPEQNILDLKAQLAANRRGLQIFEGLLQEYGLEHLEKYSEKLLAYSADRILDVTQKFDGRTAQIDLDEGRSLKVALKVRPQEGLDIDLSSCSDRGLHNFNTPQAVVRAAVLFSLRCVLKEDIPLNDGIMRVLNIRISEGSILDPSPTSAIVAGNVETSQALCDLLLDGFVGLAHCQGTMNNVSFGNEHFQYYETLGGGSGAGAGFHGASCTQVHMTNSVLTDPEVLERRFPVVLRNFARRWGSGGLGKFSGGDGMYRQFELAQTLEFNVLSQRRSTCPKGRQGGDDGLAGRNSIEVDLKSQAMAGCFSITLQKGDLVSIETPGGGGYGSPDLNQNNLIFAYGSNLDPLQIKGRCPSARIVCRAVLPEYSIGFSRFSEKRQGGVADIVPKAGAEVWGLVYSLSPEDLAALDEIEGHPDHYERVELEVKQDTPEGPSFKVWAYQVKDKEHHIPPTEEYLWLVHKGQHILNAPRYILQSTVCS</sequence>
<feature type="domain" description="Hydantoinase/oxoprolinase N-terminal" evidence="4">
    <location>
        <begin position="12"/>
        <end position="186"/>
    </location>
</feature>
<feature type="domain" description="Hydantoinase B/oxoprolinase" evidence="3">
    <location>
        <begin position="646"/>
        <end position="1148"/>
    </location>
</feature>
<dbReference type="InterPro" id="IPR008040">
    <property type="entry name" value="Hydant_A_N"/>
</dbReference>
<dbReference type="Pfam" id="PF06094">
    <property type="entry name" value="GGACT"/>
    <property type="match status" value="1"/>
</dbReference>
<dbReference type="RefSeq" id="WP_132322318.1">
    <property type="nucleotide sequence ID" value="NZ_FWZT01000018.1"/>
</dbReference>
<dbReference type="PANTHER" id="PTHR11365">
    <property type="entry name" value="5-OXOPROLINASE RELATED"/>
    <property type="match status" value="1"/>
</dbReference>
<dbReference type="OrthoDB" id="9759608at2"/>
<evidence type="ECO:0000259" key="3">
    <source>
        <dbReference type="Pfam" id="PF02538"/>
    </source>
</evidence>
<name>A0A1Y6CCX8_9BACT</name>
<evidence type="ECO:0000256" key="1">
    <source>
        <dbReference type="ARBA" id="ARBA00010403"/>
    </source>
</evidence>
<protein>
    <submittedName>
        <fullName evidence="6">5-oxoprolinase (ATP-hydrolysing)</fullName>
    </submittedName>
</protein>
<dbReference type="GO" id="GO:0005829">
    <property type="term" value="C:cytosol"/>
    <property type="evidence" value="ECO:0007669"/>
    <property type="project" value="TreeGrafter"/>
</dbReference>